<protein>
    <recommendedName>
        <fullName evidence="3">RiboL-PSP-HEPN domain-containing protein</fullName>
    </recommendedName>
</protein>
<dbReference type="Proteomes" id="UP000036338">
    <property type="component" value="Unassembled WGS sequence"/>
</dbReference>
<evidence type="ECO:0008006" key="3">
    <source>
        <dbReference type="Google" id="ProtNLM"/>
    </source>
</evidence>
<evidence type="ECO:0000313" key="2">
    <source>
        <dbReference type="Proteomes" id="UP000036338"/>
    </source>
</evidence>
<dbReference type="PATRIC" id="fig|292.27.peg.4685"/>
<organism evidence="1 2">
    <name type="scientific">Burkholderia cepacia</name>
    <name type="common">Pseudomonas cepacia</name>
    <dbReference type="NCBI Taxonomy" id="292"/>
    <lineage>
        <taxon>Bacteria</taxon>
        <taxon>Pseudomonadati</taxon>
        <taxon>Pseudomonadota</taxon>
        <taxon>Betaproteobacteria</taxon>
        <taxon>Burkholderiales</taxon>
        <taxon>Burkholderiaceae</taxon>
        <taxon>Burkholderia</taxon>
        <taxon>Burkholderia cepacia complex</taxon>
    </lineage>
</organism>
<reference evidence="1 2" key="1">
    <citation type="submission" date="2015-05" db="EMBL/GenBank/DDBJ databases">
        <title>Draft genome of Burkholderia cepacia LK29.</title>
        <authorList>
            <person name="Chan X.Y."/>
        </authorList>
    </citation>
    <scope>NUCLEOTIDE SEQUENCE [LARGE SCALE GENOMIC DNA]</scope>
    <source>
        <strain evidence="1 2">LK29</strain>
    </source>
</reference>
<dbReference type="AlphaFoldDB" id="A0A0J5WQ11"/>
<accession>A0A0J5WQ11</accession>
<name>A0A0J5WQ11_BURCE</name>
<dbReference type="EMBL" id="LDWR01000041">
    <property type="protein sequence ID" value="KML53863.1"/>
    <property type="molecule type" value="Genomic_DNA"/>
</dbReference>
<comment type="caution">
    <text evidence="1">The sequence shown here is derived from an EMBL/GenBank/DDBJ whole genome shotgun (WGS) entry which is preliminary data.</text>
</comment>
<gene>
    <name evidence="1" type="ORF">VL15_21870</name>
</gene>
<sequence length="221" mass="24389">MASERLTHLVAQLAELRRHLLPDPFDETGVYEDEDKVAMTALAYRVLAHAEIEAYFEDRALEAANSARAAWDERSHVSRIALCLLAFSGKEMPSPPDTLEAPSENKRKAWPMLIDVSERFAPVVTSFHHYVRTENHGVREKNLLSLLLPLGIGPAQLDPTFLAAIDSFGSLRGQAAHTSSRRAVRQAINPAEEYRRVEGLMPGIEAIDSLLDDLIAGAAPV</sequence>
<evidence type="ECO:0000313" key="1">
    <source>
        <dbReference type="EMBL" id="KML53863.1"/>
    </source>
</evidence>
<proteinExistence type="predicted"/>